<organism evidence="1 2">
    <name type="scientific">Burkholderia phage BCSR52</name>
    <dbReference type="NCBI Taxonomy" id="2805748"/>
    <lineage>
        <taxon>Viruses</taxon>
        <taxon>Duplodnaviria</taxon>
        <taxon>Heunggongvirae</taxon>
        <taxon>Uroviricota</taxon>
        <taxon>Caudoviricetes</taxon>
        <taxon>Lindbergviridae</taxon>
        <taxon>Irusalimvirus</taxon>
        <taxon>Irusalimvirus BCSR52</taxon>
    </lineage>
</organism>
<protein>
    <submittedName>
        <fullName evidence="1">Uncharacterized protein</fullName>
    </submittedName>
</protein>
<evidence type="ECO:0000313" key="1">
    <source>
        <dbReference type="EMBL" id="QRE00430.1"/>
    </source>
</evidence>
<keyword evidence="2" id="KW-1185">Reference proteome</keyword>
<sequence>MSNYDEINDDDLIPSRRLREEDFALDPKNKPTVDRFIQALVLGYSELDTFCRLFGGQYRNDKYILDRLDSIKENPYVRRSVEAGIANLSLEKEWTPQVSIYEALKLLRSPFTKCTTRRDVMNQLNVLAGLTFIDKDGNTRKGKDLMDFYSNAERLKQQLPAPPEAGPTADPIE</sequence>
<accession>A0A889IQD8</accession>
<evidence type="ECO:0000313" key="2">
    <source>
        <dbReference type="Proteomes" id="UP000622430"/>
    </source>
</evidence>
<reference evidence="1" key="1">
    <citation type="submission" date="2021-01" db="EMBL/GenBank/DDBJ databases">
        <authorList>
            <person name="Rakov C."/>
            <person name="Alkalay-Oren S."/>
            <person name="Coppenhagen-Glazer S."/>
            <person name="Hazan R."/>
        </authorList>
    </citation>
    <scope>NUCLEOTIDE SEQUENCE</scope>
</reference>
<proteinExistence type="predicted"/>
<name>A0A889IQD8_9CAUD</name>
<dbReference type="EMBL" id="MW460246">
    <property type="protein sequence ID" value="QRE00430.1"/>
    <property type="molecule type" value="Genomic_DNA"/>
</dbReference>
<dbReference type="Proteomes" id="UP000622430">
    <property type="component" value="Segment"/>
</dbReference>